<organism evidence="3">
    <name type="scientific">Anisakis simplex</name>
    <name type="common">Herring worm</name>
    <dbReference type="NCBI Taxonomy" id="6269"/>
    <lineage>
        <taxon>Eukaryota</taxon>
        <taxon>Metazoa</taxon>
        <taxon>Ecdysozoa</taxon>
        <taxon>Nematoda</taxon>
        <taxon>Chromadorea</taxon>
        <taxon>Rhabditida</taxon>
        <taxon>Spirurina</taxon>
        <taxon>Ascaridomorpha</taxon>
        <taxon>Ascaridoidea</taxon>
        <taxon>Anisakidae</taxon>
        <taxon>Anisakis</taxon>
        <taxon>Anisakis simplex complex</taxon>
    </lineage>
</organism>
<dbReference type="EMBL" id="UYRR01034353">
    <property type="protein sequence ID" value="VDK60853.1"/>
    <property type="molecule type" value="Genomic_DNA"/>
</dbReference>
<dbReference type="WBParaSite" id="ASIM_0001822401-mRNA-1">
    <property type="protein sequence ID" value="ASIM_0001822401-mRNA-1"/>
    <property type="gene ID" value="ASIM_0001822401"/>
</dbReference>
<evidence type="ECO:0000313" key="2">
    <source>
        <dbReference type="Proteomes" id="UP000267096"/>
    </source>
</evidence>
<name>A0A0M3KB77_ANISI</name>
<dbReference type="Proteomes" id="UP000267096">
    <property type="component" value="Unassembled WGS sequence"/>
</dbReference>
<gene>
    <name evidence="1" type="ORF">ASIM_LOCUS17625</name>
</gene>
<proteinExistence type="predicted"/>
<keyword evidence="2" id="KW-1185">Reference proteome</keyword>
<evidence type="ECO:0000313" key="1">
    <source>
        <dbReference type="EMBL" id="VDK60853.1"/>
    </source>
</evidence>
<accession>A0A0M3KB77</accession>
<dbReference type="AlphaFoldDB" id="A0A0M3KB77"/>
<sequence length="69" mass="8138">MDTLFYGQERDAYFRNENHSQATDFLAEEHRVPVSFQFLHKDTVLQRRRPTDIDTCEEVNLSDGFGTLE</sequence>
<reference evidence="3" key="1">
    <citation type="submission" date="2017-02" db="UniProtKB">
        <authorList>
            <consortium name="WormBaseParasite"/>
        </authorList>
    </citation>
    <scope>IDENTIFICATION</scope>
</reference>
<evidence type="ECO:0000313" key="3">
    <source>
        <dbReference type="WBParaSite" id="ASIM_0001822401-mRNA-1"/>
    </source>
</evidence>
<reference evidence="1 2" key="2">
    <citation type="submission" date="2018-11" db="EMBL/GenBank/DDBJ databases">
        <authorList>
            <consortium name="Pathogen Informatics"/>
        </authorList>
    </citation>
    <scope>NUCLEOTIDE SEQUENCE [LARGE SCALE GENOMIC DNA]</scope>
</reference>
<protein>
    <submittedName>
        <fullName evidence="3">UBX domain-containing protein</fullName>
    </submittedName>
</protein>